<feature type="region of interest" description="Disordered" evidence="1">
    <location>
        <begin position="39"/>
        <end position="75"/>
    </location>
</feature>
<feature type="compositionally biased region" description="Basic and acidic residues" evidence="1">
    <location>
        <begin position="48"/>
        <end position="62"/>
    </location>
</feature>
<proteinExistence type="predicted"/>
<sequence>MALISDGQRSLGMGYERKNNRNDGWSARRVACQVDRSDWTVGTSGQKRHGDPAQDTLDRQVFEKTAASQDAMRSA</sequence>
<accession>A0A8X6V020</accession>
<feature type="region of interest" description="Disordered" evidence="1">
    <location>
        <begin position="1"/>
        <end position="25"/>
    </location>
</feature>
<dbReference type="Proteomes" id="UP000887159">
    <property type="component" value="Unassembled WGS sequence"/>
</dbReference>
<keyword evidence="3" id="KW-1185">Reference proteome</keyword>
<name>A0A8X6V020_TRICX</name>
<reference evidence="2" key="1">
    <citation type="submission" date="2020-08" db="EMBL/GenBank/DDBJ databases">
        <title>Multicomponent nature underlies the extraordinary mechanical properties of spider dragline silk.</title>
        <authorList>
            <person name="Kono N."/>
            <person name="Nakamura H."/>
            <person name="Mori M."/>
            <person name="Yoshida Y."/>
            <person name="Ohtoshi R."/>
            <person name="Malay A.D."/>
            <person name="Moran D.A.P."/>
            <person name="Tomita M."/>
            <person name="Numata K."/>
            <person name="Arakawa K."/>
        </authorList>
    </citation>
    <scope>NUCLEOTIDE SEQUENCE</scope>
</reference>
<comment type="caution">
    <text evidence="2">The sequence shown here is derived from an EMBL/GenBank/DDBJ whole genome shotgun (WGS) entry which is preliminary data.</text>
</comment>
<gene>
    <name evidence="2" type="ORF">TNCV_3848621</name>
</gene>
<organism evidence="2 3">
    <name type="scientific">Trichonephila clavipes</name>
    <name type="common">Golden silk orbweaver</name>
    <name type="synonym">Nephila clavipes</name>
    <dbReference type="NCBI Taxonomy" id="2585209"/>
    <lineage>
        <taxon>Eukaryota</taxon>
        <taxon>Metazoa</taxon>
        <taxon>Ecdysozoa</taxon>
        <taxon>Arthropoda</taxon>
        <taxon>Chelicerata</taxon>
        <taxon>Arachnida</taxon>
        <taxon>Araneae</taxon>
        <taxon>Araneomorphae</taxon>
        <taxon>Entelegynae</taxon>
        <taxon>Araneoidea</taxon>
        <taxon>Nephilidae</taxon>
        <taxon>Trichonephila</taxon>
    </lineage>
</organism>
<protein>
    <submittedName>
        <fullName evidence="2">Uncharacterized protein</fullName>
    </submittedName>
</protein>
<evidence type="ECO:0000313" key="3">
    <source>
        <dbReference type="Proteomes" id="UP000887159"/>
    </source>
</evidence>
<evidence type="ECO:0000256" key="1">
    <source>
        <dbReference type="SAM" id="MobiDB-lite"/>
    </source>
</evidence>
<dbReference type="AlphaFoldDB" id="A0A8X6V020"/>
<evidence type="ECO:0000313" key="2">
    <source>
        <dbReference type="EMBL" id="GFX90287.1"/>
    </source>
</evidence>
<dbReference type="EMBL" id="BMAU01021094">
    <property type="protein sequence ID" value="GFX90287.1"/>
    <property type="molecule type" value="Genomic_DNA"/>
</dbReference>